<dbReference type="EMBL" id="CP113520">
    <property type="protein sequence ID" value="WAJ27808.1"/>
    <property type="molecule type" value="Genomic_DNA"/>
</dbReference>
<sequence length="100" mass="10743">MVEADGRARIWPCGTSAAERPSSRIDTEKDGMSEISKTTKDGTEYRDDGSKVATEHDPSGETETEKVNREQSKLPNGGASPEYDEADESRVAAPAPRTGS</sequence>
<evidence type="ECO:0000313" key="1">
    <source>
        <dbReference type="EMBL" id="WAJ27808.1"/>
    </source>
</evidence>
<reference evidence="1" key="1">
    <citation type="submission" date="2022-11" db="EMBL/GenBank/DDBJ databases">
        <title>beta-Carotene-producing bacterium, Jeongeuplla avenae sp. nov., alleviates the salt stress of Arabidopsis seedlings.</title>
        <authorList>
            <person name="Jiang L."/>
            <person name="Lee J."/>
        </authorList>
    </citation>
    <scope>NUCLEOTIDE SEQUENCE</scope>
    <source>
        <strain evidence="1">DY_R2A_6</strain>
    </source>
</reference>
<evidence type="ECO:0000313" key="2">
    <source>
        <dbReference type="Proteomes" id="UP001163223"/>
    </source>
</evidence>
<name>A0ACD4NM18_9HYPH</name>
<keyword evidence="2" id="KW-1185">Reference proteome</keyword>
<gene>
    <name evidence="1" type="ORF">OXU80_23675</name>
</gene>
<accession>A0ACD4NM18</accession>
<organism evidence="1 2">
    <name type="scientific">Antarcticirhabdus aurantiaca</name>
    <dbReference type="NCBI Taxonomy" id="2606717"/>
    <lineage>
        <taxon>Bacteria</taxon>
        <taxon>Pseudomonadati</taxon>
        <taxon>Pseudomonadota</taxon>
        <taxon>Alphaproteobacteria</taxon>
        <taxon>Hyphomicrobiales</taxon>
        <taxon>Aurantimonadaceae</taxon>
        <taxon>Antarcticirhabdus</taxon>
    </lineage>
</organism>
<dbReference type="Proteomes" id="UP001163223">
    <property type="component" value="Chromosome"/>
</dbReference>
<proteinExistence type="predicted"/>
<protein>
    <submittedName>
        <fullName evidence="1">Uncharacterized protein</fullName>
    </submittedName>
</protein>